<dbReference type="CDD" id="cd06127">
    <property type="entry name" value="DEDDh"/>
    <property type="match status" value="1"/>
</dbReference>
<keyword evidence="1" id="KW-0540">Nuclease</keyword>
<keyword evidence="2" id="KW-0378">Hydrolase</keyword>
<dbReference type="EMBL" id="AEVO01000097">
    <property type="protein sequence ID" value="EFY06658.1"/>
    <property type="molecule type" value="Genomic_DNA"/>
</dbReference>
<dbReference type="STRING" id="762983.HMPREF9444_01558"/>
<sequence>MLNLFNPLIKLEKRRRKSILNGTIPEKAQILFEQEIITSGFLDSLPLTALDFETTGLDFNEDLILSMGWVDINRGEIDFSSGFHTFINIADKVKSHSAVINHITPEMLLHGVSLNEALNQLIEHIKGRIIICHAAVIEKTFLSKALELKDPALLPLIFLDTLLLEKSFSTHTGNVNDLRLSSIRRRRKLPAYCAHNAFADSVATAEVFLAQVKEIYGNKRPSLLEIAKRCIN</sequence>
<dbReference type="AlphaFoldDB" id="E8LLE2"/>
<comment type="caution">
    <text evidence="5">The sequence shown here is derived from an EMBL/GenBank/DDBJ whole genome shotgun (WGS) entry which is preliminary data.</text>
</comment>
<dbReference type="RefSeq" id="WP_009143731.1">
    <property type="nucleotide sequence ID" value="NZ_GL831030.1"/>
</dbReference>
<dbReference type="eggNOG" id="COG0847">
    <property type="taxonomic scope" value="Bacteria"/>
</dbReference>
<name>E8LLE2_SUCHY</name>
<evidence type="ECO:0000259" key="4">
    <source>
        <dbReference type="SMART" id="SM00479"/>
    </source>
</evidence>
<dbReference type="Proteomes" id="UP000018458">
    <property type="component" value="Unassembled WGS sequence"/>
</dbReference>
<dbReference type="PANTHER" id="PTHR30231">
    <property type="entry name" value="DNA POLYMERASE III SUBUNIT EPSILON"/>
    <property type="match status" value="1"/>
</dbReference>
<accession>E8LLE2</accession>
<evidence type="ECO:0000256" key="3">
    <source>
        <dbReference type="ARBA" id="ARBA00022839"/>
    </source>
</evidence>
<dbReference type="SUPFAM" id="SSF53098">
    <property type="entry name" value="Ribonuclease H-like"/>
    <property type="match status" value="1"/>
</dbReference>
<dbReference type="InterPro" id="IPR036397">
    <property type="entry name" value="RNaseH_sf"/>
</dbReference>
<keyword evidence="3 5" id="KW-0269">Exonuclease</keyword>
<dbReference type="GO" id="GO:0006259">
    <property type="term" value="P:DNA metabolic process"/>
    <property type="evidence" value="ECO:0007669"/>
    <property type="project" value="UniProtKB-ARBA"/>
</dbReference>
<reference evidence="5 6" key="1">
    <citation type="submission" date="2011-01" db="EMBL/GenBank/DDBJ databases">
        <authorList>
            <person name="Weinstock G."/>
            <person name="Sodergren E."/>
            <person name="Clifton S."/>
            <person name="Fulton L."/>
            <person name="Fulton B."/>
            <person name="Courtney L."/>
            <person name="Fronick C."/>
            <person name="Harrison M."/>
            <person name="Strong C."/>
            <person name="Farmer C."/>
            <person name="Delahaunty K."/>
            <person name="Markovic C."/>
            <person name="Hall O."/>
            <person name="Minx P."/>
            <person name="Tomlinson C."/>
            <person name="Mitreva M."/>
            <person name="Hou S."/>
            <person name="Chen J."/>
            <person name="Wollam A."/>
            <person name="Pepin K.H."/>
            <person name="Johnson M."/>
            <person name="Bhonagiri V."/>
            <person name="Zhang X."/>
            <person name="Suruliraj S."/>
            <person name="Warren W."/>
            <person name="Chinwalla A."/>
            <person name="Mardis E.R."/>
            <person name="Wilson R.K."/>
        </authorList>
    </citation>
    <scope>NUCLEOTIDE SEQUENCE [LARGE SCALE GENOMIC DNA]</scope>
    <source>
        <strain evidence="6">DSM 22608 / JCM 16073 / KCTC 15190 / YIT 12066</strain>
    </source>
</reference>
<organism evidence="5 6">
    <name type="scientific">Succinatimonas hippei (strain DSM 22608 / JCM 16073 / KCTC 15190 / YIT 12066)</name>
    <dbReference type="NCBI Taxonomy" id="762983"/>
    <lineage>
        <taxon>Bacteria</taxon>
        <taxon>Pseudomonadati</taxon>
        <taxon>Pseudomonadota</taxon>
        <taxon>Gammaproteobacteria</taxon>
        <taxon>Aeromonadales</taxon>
        <taxon>Succinivibrionaceae</taxon>
        <taxon>Succinatimonas</taxon>
    </lineage>
</organism>
<evidence type="ECO:0000313" key="6">
    <source>
        <dbReference type="Proteomes" id="UP000018458"/>
    </source>
</evidence>
<dbReference type="Pfam" id="PF00929">
    <property type="entry name" value="RNase_T"/>
    <property type="match status" value="1"/>
</dbReference>
<dbReference type="Gene3D" id="3.30.420.10">
    <property type="entry name" value="Ribonuclease H-like superfamily/Ribonuclease H"/>
    <property type="match status" value="1"/>
</dbReference>
<evidence type="ECO:0000256" key="1">
    <source>
        <dbReference type="ARBA" id="ARBA00022722"/>
    </source>
</evidence>
<dbReference type="GO" id="GO:0008408">
    <property type="term" value="F:3'-5' exonuclease activity"/>
    <property type="evidence" value="ECO:0007669"/>
    <property type="project" value="TreeGrafter"/>
</dbReference>
<evidence type="ECO:0000256" key="2">
    <source>
        <dbReference type="ARBA" id="ARBA00022801"/>
    </source>
</evidence>
<dbReference type="PANTHER" id="PTHR30231:SF4">
    <property type="entry name" value="PROTEIN NEN2"/>
    <property type="match status" value="1"/>
</dbReference>
<protein>
    <submittedName>
        <fullName evidence="5">Exonuclease</fullName>
    </submittedName>
</protein>
<gene>
    <name evidence="5" type="ORF">HMPREF9444_01558</name>
</gene>
<dbReference type="InterPro" id="IPR013520">
    <property type="entry name" value="Ribonucl_H"/>
</dbReference>
<dbReference type="OrthoDB" id="5497329at2"/>
<dbReference type="GO" id="GO:0005829">
    <property type="term" value="C:cytosol"/>
    <property type="evidence" value="ECO:0007669"/>
    <property type="project" value="TreeGrafter"/>
</dbReference>
<dbReference type="GO" id="GO:0003676">
    <property type="term" value="F:nucleic acid binding"/>
    <property type="evidence" value="ECO:0007669"/>
    <property type="project" value="InterPro"/>
</dbReference>
<dbReference type="SMART" id="SM00479">
    <property type="entry name" value="EXOIII"/>
    <property type="match status" value="1"/>
</dbReference>
<proteinExistence type="predicted"/>
<evidence type="ECO:0000313" key="5">
    <source>
        <dbReference type="EMBL" id="EFY06658.1"/>
    </source>
</evidence>
<keyword evidence="6" id="KW-1185">Reference proteome</keyword>
<dbReference type="HOGENOM" id="CLU_047806_9_1_6"/>
<feature type="domain" description="Exonuclease" evidence="4">
    <location>
        <begin position="46"/>
        <end position="217"/>
    </location>
</feature>
<dbReference type="InterPro" id="IPR012337">
    <property type="entry name" value="RNaseH-like_sf"/>
</dbReference>